<keyword evidence="5" id="KW-1185">Reference proteome</keyword>
<organism evidence="4 5">
    <name type="scientific">Malassezia caprae</name>
    <dbReference type="NCBI Taxonomy" id="1381934"/>
    <lineage>
        <taxon>Eukaryota</taxon>
        <taxon>Fungi</taxon>
        <taxon>Dikarya</taxon>
        <taxon>Basidiomycota</taxon>
        <taxon>Ustilaginomycotina</taxon>
        <taxon>Malasseziomycetes</taxon>
        <taxon>Malasseziales</taxon>
        <taxon>Malasseziaceae</taxon>
        <taxon>Malassezia</taxon>
    </lineage>
</organism>
<feature type="region of interest" description="Disordered" evidence="2">
    <location>
        <begin position="2191"/>
        <end position="2210"/>
    </location>
</feature>
<keyword evidence="1" id="KW-0343">GTPase activation</keyword>
<evidence type="ECO:0000256" key="2">
    <source>
        <dbReference type="SAM" id="MobiDB-lite"/>
    </source>
</evidence>
<dbReference type="EMBL" id="CP119910">
    <property type="protein sequence ID" value="WFD19572.1"/>
    <property type="molecule type" value="Genomic_DNA"/>
</dbReference>
<dbReference type="InterPro" id="IPR001936">
    <property type="entry name" value="RasGAP_dom"/>
</dbReference>
<feature type="domain" description="Ras-GAP" evidence="3">
    <location>
        <begin position="1091"/>
        <end position="1266"/>
    </location>
</feature>
<dbReference type="InterPro" id="IPR039360">
    <property type="entry name" value="Ras_GTPase"/>
</dbReference>
<evidence type="ECO:0000259" key="3">
    <source>
        <dbReference type="PROSITE" id="PS50018"/>
    </source>
</evidence>
<evidence type="ECO:0000313" key="4">
    <source>
        <dbReference type="EMBL" id="WFD19572.1"/>
    </source>
</evidence>
<dbReference type="InterPro" id="IPR036865">
    <property type="entry name" value="CRAL-TRIO_dom_sf"/>
</dbReference>
<dbReference type="Proteomes" id="UP001220961">
    <property type="component" value="Chromosome 3"/>
</dbReference>
<dbReference type="PANTHER" id="PTHR10194:SF60">
    <property type="entry name" value="RAS GTPASE-ACTIVATING PROTEIN RASKOL"/>
    <property type="match status" value="1"/>
</dbReference>
<dbReference type="PROSITE" id="PS50018">
    <property type="entry name" value="RAS_GTPASE_ACTIV_2"/>
    <property type="match status" value="1"/>
</dbReference>
<accession>A0AAF0E4W9</accession>
<protein>
    <submittedName>
        <fullName evidence="4">Ras GTPase activating protein ira2</fullName>
    </submittedName>
</protein>
<feature type="compositionally biased region" description="Low complexity" evidence="2">
    <location>
        <begin position="2199"/>
        <end position="2210"/>
    </location>
</feature>
<dbReference type="Gene3D" id="3.40.525.10">
    <property type="entry name" value="CRAL-TRIO lipid binding domain"/>
    <property type="match status" value="1"/>
</dbReference>
<dbReference type="CDD" id="cd04519">
    <property type="entry name" value="RasGAP"/>
    <property type="match status" value="1"/>
</dbReference>
<name>A0AAF0E4W9_9BASI</name>
<evidence type="ECO:0000256" key="1">
    <source>
        <dbReference type="ARBA" id="ARBA00022468"/>
    </source>
</evidence>
<gene>
    <name evidence="4" type="primary">IRA2</name>
    <name evidence="4" type="ORF">MCAP1_001806</name>
</gene>
<dbReference type="SUPFAM" id="SSF48350">
    <property type="entry name" value="GTPase activation domain, GAP"/>
    <property type="match status" value="1"/>
</dbReference>
<dbReference type="PANTHER" id="PTHR10194">
    <property type="entry name" value="RAS GTPASE-ACTIVATING PROTEINS"/>
    <property type="match status" value="1"/>
</dbReference>
<sequence length="2246" mass="248909">MGVLFEYVRQERESVFNELALVLEDLELPATMDLPDARLQLYRVLCMMRLITSCISHEWKVHLSDEDASESREAWPNPPPLAEDTVKHLISNILRFFDSLLMYEQSVIDTYVSMAGRNFPDIERARTLNFLHQRENDSNVRERDFYVSMMDACRGLHAGCIHHENFHVVLPYFPPQRPSIIPKESGGVIFESTSWSTPADSLDSISVTLAAKLFRELSPVLLYLSSTNWDTTLKYCGSLMDPRLDLRSYEALHWRWPELQRFLLSLANRAPFLPRRLLCQVSAVVRRILIKWSMWHPEERMQVCMNGLPETAATLFDALYVILDSPRRRAVLWPTLCVLSGLSPHIHMPSRARRDAGTKNAQLLDSVTHNLTNTRNYPLSMFSIALLFEMGSLGNKPLPEALMQQYFQRVCDLLPTLREGEPRMPALFLAALVRSRYTQQVADMLRTAIQTRMCHQLVLMISYMLSLLCSFKIGESWKSVLFPVCAPVLRRSLRTTVSAWLVRRDMSDIAVSAVQAILAVAVADPAGLLSALSAAQQVDPSFTLSLSGQQLDAALQDDSLLGLVLALVHMPPTLLSSHAMAMCALKRLSGGIPPRVLMLRFTYVSPDMLQPLKNPLPPSQKVLEMLLPYDKELIHQNARHLFEGETQGSQRYWLSSTQTSVRRMVRANQLSFPSEGPSAVLYGLCSLNRAVVLAAKELGTLLGQHMKLPAPLPALIARSLDLKLLCQTLQAVPAPNPMVQTTWKALFRRWRMLLLRQNNSITAVHELQHLTRVLGACMHVALHDLVLTKEEPLMRIVSELLLDPAQHVYALPLLAAIPQAGLPPILDLVYNDSMGASADSVWLPTLDAIVPRLDQSQVPAATLTIIMEMLLACVRSVHKNEDRSKVCRVAGKMATFKAPEVDIMRYELVDGILPWALSSLSLRHEVLTCMVPLAVRLQPFMSSFVKRMDLSSQSAQHRRTARAVDRLLRIGTMKDDARQLLDVIHDPDACLAIEVLSQIFEQNPEFLRTEAVSLTGSPLVLTRCMVMRAMAKVLASPTYHAAELESVHTQPTVVELLLKDNGRWVASKVIQASANDVPEWERAISGTLLPHQVHGVLQNLLALEVQQCQDEQLLMRSNSPALVFFSAYARRSAYVQLQSLVRRLVSKAELVPDQVLLTESGSSETSSFAQHRETAVRLIDALRESLVSFVLWLPAQLHQVFVTLKDTVAARYGKTSATRALHACLCLRVIGPAIAAPSMVDVAPPANDAGHRALLFLNKVLVALPQGGFLAHRDAALTQLNDSVAEASSELHRVVRDTSERFVADIPDLSVTRTPSLVAVRALHACFGPIADKGDVNAQRLVERMSPPLTLPERIALIMDGRDRATAYEDFMSTYRESDTSIASSIFYELPRESRAAFCLAFTRMDMVRADLTGLVYHVVRTLSLQMWPWDLVLDMTGATERQMLQSQLTAFIVALLPDATFRQLSTVYVLNAGAVLMRHSWSLVDLQQQSPFLQRRMTDGGPPMKIQWASTREEASGLSDRQLSGLYPASQRVLYAPSTYTRSNVYLDDTLRPPVPAELNVIGDAIVIRSASRSQDQALSDVHSCDVIPLVDAVLSTDNVSKIAVSRRSCSDELYLHSNECISIVHDLRCLQMTLSEPSTSVSRTIALTQVRATLIGMALFYRTSPHMPLRSAADTLLRTTGIVRTASKASYTSPLFVMPSVPESLRGDVLRSILDIAGSHGRVNLLTTKLDELIYSVPMIHQRAMWRHLLSVWMLHPEHRTALQSAFLAIHKMPAEGAQAFGHACVDLMSSTQSRCAHSIQDAVIVAASPALHVLFVSDVFATITAPPMPNMRHVLCSLLALKAVQCLVPNTPLPRFLPEIVALYLLFAYDPDELLHELVHMMLSNTVSSWSGFKSADLDVDRPFSGTKPTVPQLIAYAEKVLQSLAPNKHIELQWRSVMEVRIRSAALTPDGPVQVRALNVLGLISTPSLGHMHSVGTALLAAFPHSPTVVNACATCLARLFVSDQAASLFWVGLSLVATGALSGGVRLAHAALRALPPTNNVQATLLEARQTKAWDGGAMDRVLGVSFERDFSFACASVLRVPLWDKDLSLQQETRALIERLIQLGAPRVPSADSPGPMGLALLLYCTDPTDDTRMSLQSATLQTPGNQLTPMSIPSSAMGAALAQSLLPRANDLQLQALLPLTIETDRSRDSSSSDSSMRTSESRPLSLLGFTGLVYKPDSDTVVTECRQWLHDLVRELAP</sequence>
<evidence type="ECO:0000313" key="5">
    <source>
        <dbReference type="Proteomes" id="UP001220961"/>
    </source>
</evidence>
<proteinExistence type="predicted"/>
<dbReference type="InterPro" id="IPR008936">
    <property type="entry name" value="Rho_GTPase_activation_prot"/>
</dbReference>
<dbReference type="GO" id="GO:0005096">
    <property type="term" value="F:GTPase activator activity"/>
    <property type="evidence" value="ECO:0007669"/>
    <property type="project" value="UniProtKB-KW"/>
</dbReference>
<reference evidence="4" key="1">
    <citation type="submission" date="2023-03" db="EMBL/GenBank/DDBJ databases">
        <title>Mating type loci evolution in Malassezia.</title>
        <authorList>
            <person name="Coelho M.A."/>
        </authorList>
    </citation>
    <scope>NUCLEOTIDE SEQUENCE</scope>
    <source>
        <strain evidence="4">CBS 10434</strain>
    </source>
</reference>
<dbReference type="Gene3D" id="1.10.506.10">
    <property type="entry name" value="GTPase Activation - p120gap, domain 1"/>
    <property type="match status" value="1"/>
</dbReference>